<organism evidence="9 10">
    <name type="scientific">Tenggerimyces flavus</name>
    <dbReference type="NCBI Taxonomy" id="1708749"/>
    <lineage>
        <taxon>Bacteria</taxon>
        <taxon>Bacillati</taxon>
        <taxon>Actinomycetota</taxon>
        <taxon>Actinomycetes</taxon>
        <taxon>Propionibacteriales</taxon>
        <taxon>Nocardioidaceae</taxon>
        <taxon>Tenggerimyces</taxon>
    </lineage>
</organism>
<feature type="transmembrane region" description="Helical" evidence="7">
    <location>
        <begin position="176"/>
        <end position="199"/>
    </location>
</feature>
<evidence type="ECO:0000256" key="7">
    <source>
        <dbReference type="RuleBase" id="RU363032"/>
    </source>
</evidence>
<keyword evidence="6 7" id="KW-0472">Membrane</keyword>
<dbReference type="RefSeq" id="WP_205118561.1">
    <property type="nucleotide sequence ID" value="NZ_JAFBCM010000001.1"/>
</dbReference>
<evidence type="ECO:0000256" key="2">
    <source>
        <dbReference type="ARBA" id="ARBA00022448"/>
    </source>
</evidence>
<evidence type="ECO:0000259" key="8">
    <source>
        <dbReference type="PROSITE" id="PS50928"/>
    </source>
</evidence>
<dbReference type="Gene3D" id="1.10.3720.10">
    <property type="entry name" value="MetI-like"/>
    <property type="match status" value="1"/>
</dbReference>
<feature type="transmembrane region" description="Helical" evidence="7">
    <location>
        <begin position="95"/>
        <end position="116"/>
    </location>
</feature>
<evidence type="ECO:0000256" key="3">
    <source>
        <dbReference type="ARBA" id="ARBA00022475"/>
    </source>
</evidence>
<feature type="transmembrane region" description="Helical" evidence="7">
    <location>
        <begin position="128"/>
        <end position="148"/>
    </location>
</feature>
<comment type="caution">
    <text evidence="9">The sequence shown here is derived from an EMBL/GenBank/DDBJ whole genome shotgun (WGS) entry which is preliminary data.</text>
</comment>
<feature type="domain" description="ABC transmembrane type-1" evidence="8">
    <location>
        <begin position="91"/>
        <end position="303"/>
    </location>
</feature>
<feature type="transmembrane region" description="Helical" evidence="7">
    <location>
        <begin position="234"/>
        <end position="256"/>
    </location>
</feature>
<dbReference type="PROSITE" id="PS50928">
    <property type="entry name" value="ABC_TM1"/>
    <property type="match status" value="1"/>
</dbReference>
<dbReference type="EMBL" id="JBHRZH010000020">
    <property type="protein sequence ID" value="MFC3763686.1"/>
    <property type="molecule type" value="Genomic_DNA"/>
</dbReference>
<evidence type="ECO:0000256" key="4">
    <source>
        <dbReference type="ARBA" id="ARBA00022692"/>
    </source>
</evidence>
<evidence type="ECO:0000256" key="1">
    <source>
        <dbReference type="ARBA" id="ARBA00004651"/>
    </source>
</evidence>
<keyword evidence="4 7" id="KW-0812">Transmembrane</keyword>
<comment type="subcellular location">
    <subcellularLocation>
        <location evidence="1 7">Cell membrane</location>
        <topology evidence="1 7">Multi-pass membrane protein</topology>
    </subcellularLocation>
</comment>
<evidence type="ECO:0000313" key="10">
    <source>
        <dbReference type="Proteomes" id="UP001595699"/>
    </source>
</evidence>
<name>A0ABV7YGD5_9ACTN</name>
<comment type="similarity">
    <text evidence="7">Belongs to the binding-protein-dependent transport system permease family.</text>
</comment>
<dbReference type="InterPro" id="IPR051393">
    <property type="entry name" value="ABC_transporter_permease"/>
</dbReference>
<reference evidence="10" key="1">
    <citation type="journal article" date="2019" name="Int. J. Syst. Evol. Microbiol.">
        <title>The Global Catalogue of Microorganisms (GCM) 10K type strain sequencing project: providing services to taxonomists for standard genome sequencing and annotation.</title>
        <authorList>
            <consortium name="The Broad Institute Genomics Platform"/>
            <consortium name="The Broad Institute Genome Sequencing Center for Infectious Disease"/>
            <person name="Wu L."/>
            <person name="Ma J."/>
        </authorList>
    </citation>
    <scope>NUCLEOTIDE SEQUENCE [LARGE SCALE GENOMIC DNA]</scope>
    <source>
        <strain evidence="10">CGMCC 4.7241</strain>
    </source>
</reference>
<accession>A0ABV7YGD5</accession>
<dbReference type="CDD" id="cd06261">
    <property type="entry name" value="TM_PBP2"/>
    <property type="match status" value="1"/>
</dbReference>
<evidence type="ECO:0000256" key="6">
    <source>
        <dbReference type="ARBA" id="ARBA00023136"/>
    </source>
</evidence>
<protein>
    <submittedName>
        <fullName evidence="9">Carbohydrate ABC transporter permease</fullName>
    </submittedName>
</protein>
<evidence type="ECO:0000256" key="5">
    <source>
        <dbReference type="ARBA" id="ARBA00022989"/>
    </source>
</evidence>
<sequence>MNAVAETDARRGTRKRRAPRNGLLGGRFGKYEGFLYIAPLILGIAAFQLFPIFVSIYMSFTQWDGIAPPEFVGVGNYTEMFTGDPLFIETLRNTIIFTLLAIPLTTVLGFLLALLCNRKLRGISLLRAAYFAPYITNVVAIGYIWYWIYNPERGLINGLLSGIGIDGPAWLSSSTWALPAVVIVSVWQGAGYPMVIFLAGLQAIPKDLYEAAEIDGASWWNQVRRITMPLLTPSLFFVLVTQFITSFQVFGVIYIMTQGGPGHSTSVYIYYLYQTAFSFGKLGYASAMAWVLFVILAIVTYVQWRMQKRWVFYG</sequence>
<dbReference type="SUPFAM" id="SSF160964">
    <property type="entry name" value="MalF N-terminal region-like"/>
    <property type="match status" value="1"/>
</dbReference>
<gene>
    <name evidence="9" type="ORF">ACFOUW_22805</name>
</gene>
<dbReference type="Proteomes" id="UP001595699">
    <property type="component" value="Unassembled WGS sequence"/>
</dbReference>
<keyword evidence="2 7" id="KW-0813">Transport</keyword>
<feature type="transmembrane region" description="Helical" evidence="7">
    <location>
        <begin position="34"/>
        <end position="60"/>
    </location>
</feature>
<evidence type="ECO:0000313" key="9">
    <source>
        <dbReference type="EMBL" id="MFC3763686.1"/>
    </source>
</evidence>
<dbReference type="SUPFAM" id="SSF161098">
    <property type="entry name" value="MetI-like"/>
    <property type="match status" value="1"/>
</dbReference>
<keyword evidence="10" id="KW-1185">Reference proteome</keyword>
<keyword evidence="5 7" id="KW-1133">Transmembrane helix</keyword>
<dbReference type="InterPro" id="IPR000515">
    <property type="entry name" value="MetI-like"/>
</dbReference>
<feature type="transmembrane region" description="Helical" evidence="7">
    <location>
        <begin position="282"/>
        <end position="302"/>
    </location>
</feature>
<dbReference type="PANTHER" id="PTHR30193">
    <property type="entry name" value="ABC TRANSPORTER PERMEASE PROTEIN"/>
    <property type="match status" value="1"/>
</dbReference>
<proteinExistence type="inferred from homology"/>
<dbReference type="InterPro" id="IPR035906">
    <property type="entry name" value="MetI-like_sf"/>
</dbReference>
<dbReference type="Pfam" id="PF00528">
    <property type="entry name" value="BPD_transp_1"/>
    <property type="match status" value="1"/>
</dbReference>
<dbReference type="PANTHER" id="PTHR30193:SF37">
    <property type="entry name" value="INNER MEMBRANE ABC TRANSPORTER PERMEASE PROTEIN YCJO"/>
    <property type="match status" value="1"/>
</dbReference>
<keyword evidence="3" id="KW-1003">Cell membrane</keyword>